<protein>
    <submittedName>
        <fullName evidence="2">Uncharacterized protein</fullName>
    </submittedName>
</protein>
<feature type="compositionally biased region" description="Pro residues" evidence="1">
    <location>
        <begin position="111"/>
        <end position="124"/>
    </location>
</feature>
<gene>
    <name evidence="2" type="ORF">GWK47_003006</name>
</gene>
<name>A0A8J8WEW4_CHIOP</name>
<comment type="caution">
    <text evidence="2">The sequence shown here is derived from an EMBL/GenBank/DDBJ whole genome shotgun (WGS) entry which is preliminary data.</text>
</comment>
<proteinExistence type="predicted"/>
<organism evidence="2 3">
    <name type="scientific">Chionoecetes opilio</name>
    <name type="common">Atlantic snow crab</name>
    <name type="synonym">Cancer opilio</name>
    <dbReference type="NCBI Taxonomy" id="41210"/>
    <lineage>
        <taxon>Eukaryota</taxon>
        <taxon>Metazoa</taxon>
        <taxon>Ecdysozoa</taxon>
        <taxon>Arthropoda</taxon>
        <taxon>Crustacea</taxon>
        <taxon>Multicrustacea</taxon>
        <taxon>Malacostraca</taxon>
        <taxon>Eumalacostraca</taxon>
        <taxon>Eucarida</taxon>
        <taxon>Decapoda</taxon>
        <taxon>Pleocyemata</taxon>
        <taxon>Brachyura</taxon>
        <taxon>Eubrachyura</taxon>
        <taxon>Majoidea</taxon>
        <taxon>Majidae</taxon>
        <taxon>Chionoecetes</taxon>
    </lineage>
</organism>
<dbReference type="EMBL" id="JACEEZ010025783">
    <property type="protein sequence ID" value="KAG0697515.1"/>
    <property type="molecule type" value="Genomic_DNA"/>
</dbReference>
<reference evidence="2" key="1">
    <citation type="submission" date="2020-07" db="EMBL/GenBank/DDBJ databases">
        <title>The High-quality genome of the commercially important snow crab, Chionoecetes opilio.</title>
        <authorList>
            <person name="Jeong J.-H."/>
            <person name="Ryu S."/>
        </authorList>
    </citation>
    <scope>NUCLEOTIDE SEQUENCE</scope>
    <source>
        <strain evidence="2">MADBK_172401_WGS</strain>
        <tissue evidence="2">Digestive gland</tissue>
    </source>
</reference>
<dbReference type="AlphaFoldDB" id="A0A8J8WEW4"/>
<accession>A0A8J8WEW4</accession>
<feature type="compositionally biased region" description="Polar residues" evidence="1">
    <location>
        <begin position="143"/>
        <end position="162"/>
    </location>
</feature>
<dbReference type="Proteomes" id="UP000770661">
    <property type="component" value="Unassembled WGS sequence"/>
</dbReference>
<sequence length="266" mass="29100">MLQTPQTHHPIRAGESSRSLEHRRPPRVATRSTRTVLKPVVIQWRCRVPVPPAPTHLCGPRIQDVEHFHDRCPSHPENEHTKCKLAANRWRLLKPTPLSLVILGFRAGPSPNGPTDPPGLPTPAPLLTTARNTDIPVPKTRPSESLSASETHSEIKNPSSAPGDTPAHKSRKLENKEAPLASAEIGLDLAAGEGSSTITTGNMAHIGSHKDINNEYFPGVSQELLLPSSMVPSAPVTSPKRDAAEDWHYGNHIWMNDKVCHSRIHT</sequence>
<feature type="region of interest" description="Disordered" evidence="1">
    <location>
        <begin position="1"/>
        <end position="32"/>
    </location>
</feature>
<keyword evidence="3" id="KW-1185">Reference proteome</keyword>
<evidence type="ECO:0000313" key="3">
    <source>
        <dbReference type="Proteomes" id="UP000770661"/>
    </source>
</evidence>
<feature type="region of interest" description="Disordered" evidence="1">
    <location>
        <begin position="109"/>
        <end position="171"/>
    </location>
</feature>
<evidence type="ECO:0000256" key="1">
    <source>
        <dbReference type="SAM" id="MobiDB-lite"/>
    </source>
</evidence>
<evidence type="ECO:0000313" key="2">
    <source>
        <dbReference type="EMBL" id="KAG0697515.1"/>
    </source>
</evidence>